<keyword evidence="4 8" id="KW-0812">Transmembrane</keyword>
<feature type="domain" description="Major facilitator superfamily (MFS) profile" evidence="9">
    <location>
        <begin position="221"/>
        <end position="428"/>
    </location>
</feature>
<feature type="transmembrane region" description="Helical" evidence="8">
    <location>
        <begin position="353"/>
        <end position="375"/>
    </location>
</feature>
<reference evidence="11" key="1">
    <citation type="journal article" date="2019" name="Int. J. Syst. Evol. Microbiol.">
        <title>The Global Catalogue of Microorganisms (GCM) 10K type strain sequencing project: providing services to taxonomists for standard genome sequencing and annotation.</title>
        <authorList>
            <consortium name="The Broad Institute Genomics Platform"/>
            <consortium name="The Broad Institute Genome Sequencing Center for Infectious Disease"/>
            <person name="Wu L."/>
            <person name="Ma J."/>
        </authorList>
    </citation>
    <scope>NUCLEOTIDE SEQUENCE [LARGE SCALE GENOMIC DNA]</scope>
    <source>
        <strain evidence="11">TBRC 4489</strain>
    </source>
</reference>
<accession>A0ABV8IG64</accession>
<dbReference type="SUPFAM" id="SSF103473">
    <property type="entry name" value="MFS general substrate transporter"/>
    <property type="match status" value="1"/>
</dbReference>
<protein>
    <submittedName>
        <fullName evidence="10">MFS transporter</fullName>
    </submittedName>
</protein>
<dbReference type="InterPro" id="IPR010290">
    <property type="entry name" value="TM_effector"/>
</dbReference>
<dbReference type="InterPro" id="IPR036259">
    <property type="entry name" value="MFS_trans_sf"/>
</dbReference>
<name>A0ABV8IG64_9ACTN</name>
<keyword evidence="5 8" id="KW-1133">Transmembrane helix</keyword>
<dbReference type="Gene3D" id="1.20.1250.20">
    <property type="entry name" value="MFS general substrate transporter like domains"/>
    <property type="match status" value="1"/>
</dbReference>
<organism evidence="10 11">
    <name type="scientific">Planomonospora corallina</name>
    <dbReference type="NCBI Taxonomy" id="1806052"/>
    <lineage>
        <taxon>Bacteria</taxon>
        <taxon>Bacillati</taxon>
        <taxon>Actinomycetota</taxon>
        <taxon>Actinomycetes</taxon>
        <taxon>Streptosporangiales</taxon>
        <taxon>Streptosporangiaceae</taxon>
        <taxon>Planomonospora</taxon>
    </lineage>
</organism>
<feature type="transmembrane region" description="Helical" evidence="8">
    <location>
        <begin position="49"/>
        <end position="71"/>
    </location>
</feature>
<dbReference type="EMBL" id="JBHSBM010000077">
    <property type="protein sequence ID" value="MFC4063224.1"/>
    <property type="molecule type" value="Genomic_DNA"/>
</dbReference>
<evidence type="ECO:0000256" key="8">
    <source>
        <dbReference type="SAM" id="Phobius"/>
    </source>
</evidence>
<feature type="transmembrane region" description="Helical" evidence="8">
    <location>
        <begin position="312"/>
        <end position="332"/>
    </location>
</feature>
<dbReference type="InterPro" id="IPR020846">
    <property type="entry name" value="MFS_dom"/>
</dbReference>
<feature type="region of interest" description="Disordered" evidence="7">
    <location>
        <begin position="406"/>
        <end position="428"/>
    </location>
</feature>
<comment type="subcellular location">
    <subcellularLocation>
        <location evidence="1">Cell membrane</location>
        <topology evidence="1">Multi-pass membrane protein</topology>
    </subcellularLocation>
</comment>
<evidence type="ECO:0000256" key="2">
    <source>
        <dbReference type="ARBA" id="ARBA00022448"/>
    </source>
</evidence>
<feature type="transmembrane region" description="Helical" evidence="8">
    <location>
        <begin position="12"/>
        <end position="43"/>
    </location>
</feature>
<keyword evidence="6 8" id="KW-0472">Membrane</keyword>
<feature type="transmembrane region" description="Helical" evidence="8">
    <location>
        <begin position="224"/>
        <end position="247"/>
    </location>
</feature>
<dbReference type="RefSeq" id="WP_377295037.1">
    <property type="nucleotide sequence ID" value="NZ_JBHSBM010000077.1"/>
</dbReference>
<feature type="transmembrane region" description="Helical" evidence="8">
    <location>
        <begin position="381"/>
        <end position="400"/>
    </location>
</feature>
<dbReference type="PROSITE" id="PS50850">
    <property type="entry name" value="MFS"/>
    <property type="match status" value="1"/>
</dbReference>
<dbReference type="Pfam" id="PF05977">
    <property type="entry name" value="MFS_3"/>
    <property type="match status" value="1"/>
</dbReference>
<evidence type="ECO:0000256" key="3">
    <source>
        <dbReference type="ARBA" id="ARBA00022475"/>
    </source>
</evidence>
<evidence type="ECO:0000259" key="9">
    <source>
        <dbReference type="PROSITE" id="PS50850"/>
    </source>
</evidence>
<gene>
    <name evidence="10" type="ORF">ACFOWE_33505</name>
</gene>
<evidence type="ECO:0000256" key="5">
    <source>
        <dbReference type="ARBA" id="ARBA00022989"/>
    </source>
</evidence>
<evidence type="ECO:0000313" key="10">
    <source>
        <dbReference type="EMBL" id="MFC4063224.1"/>
    </source>
</evidence>
<evidence type="ECO:0000256" key="7">
    <source>
        <dbReference type="SAM" id="MobiDB-lite"/>
    </source>
</evidence>
<dbReference type="Proteomes" id="UP001595850">
    <property type="component" value="Unassembled WGS sequence"/>
</dbReference>
<comment type="caution">
    <text evidence="10">The sequence shown here is derived from an EMBL/GenBank/DDBJ whole genome shotgun (WGS) entry which is preliminary data.</text>
</comment>
<dbReference type="CDD" id="cd06173">
    <property type="entry name" value="MFS_MefA_like"/>
    <property type="match status" value="1"/>
</dbReference>
<evidence type="ECO:0000256" key="4">
    <source>
        <dbReference type="ARBA" id="ARBA00022692"/>
    </source>
</evidence>
<keyword evidence="3" id="KW-1003">Cell membrane</keyword>
<dbReference type="PANTHER" id="PTHR23513:SF6">
    <property type="entry name" value="MAJOR FACILITATOR SUPERFAMILY ASSOCIATED DOMAIN-CONTAINING PROTEIN"/>
    <property type="match status" value="1"/>
</dbReference>
<keyword evidence="11" id="KW-1185">Reference proteome</keyword>
<feature type="transmembrane region" description="Helical" evidence="8">
    <location>
        <begin position="170"/>
        <end position="187"/>
    </location>
</feature>
<dbReference type="PANTHER" id="PTHR23513">
    <property type="entry name" value="INTEGRAL MEMBRANE EFFLUX PROTEIN-RELATED"/>
    <property type="match status" value="1"/>
</dbReference>
<feature type="transmembrane region" description="Helical" evidence="8">
    <location>
        <begin position="288"/>
        <end position="306"/>
    </location>
</feature>
<evidence type="ECO:0000256" key="6">
    <source>
        <dbReference type="ARBA" id="ARBA00023136"/>
    </source>
</evidence>
<keyword evidence="2" id="KW-0813">Transport</keyword>
<proteinExistence type="predicted"/>
<evidence type="ECO:0000256" key="1">
    <source>
        <dbReference type="ARBA" id="ARBA00004651"/>
    </source>
</evidence>
<sequence length="428" mass="44787">MTSPSLFRHRNFTLLFGADVISQVGAQISMLALPLVAVVALHASPLETGLLVAAETAAFLLVGLPAGVWVDRMPRRRVLVAADVARAVLLGSVPVAWWLGVLALPQLYGVALGTGLATVFFDIAYQSYLPSLVERDRLVDGNAKLEIVRSAAGVAGPGAGGWLIQVLTAPVAVLADAVSFLVSALLLRRIDAVERVPERSARRGLAKEIGEGLRYVAGHPILRMIAAATATANFAGGIFAAIEMIFLSRVVGLSAGVIGLLFSVAAAGGLVGAAVVGPLTRRVGSARVIWLSALVFPPFMLLVPLTEPGWKLALFTLGTFMSSIGVVVYNVGQVSFRQAVTPERMLGRMNATMRFVVWGTLPLGGLAGGVLGEFLGARTTVWISAVLGMLFAVPLLLSPLRRMRDLPPAEPADDPAGGPADDPADRTA</sequence>
<evidence type="ECO:0000313" key="11">
    <source>
        <dbReference type="Proteomes" id="UP001595850"/>
    </source>
</evidence>
<feature type="transmembrane region" description="Helical" evidence="8">
    <location>
        <begin position="253"/>
        <end position="276"/>
    </location>
</feature>